<evidence type="ECO:0000313" key="2">
    <source>
        <dbReference type="Proteomes" id="UP000529446"/>
    </source>
</evidence>
<dbReference type="AlphaFoldDB" id="A0A7X0YIQ4"/>
<accession>A0A7X0YIQ4</accession>
<name>A0A7X0YIQ4_9LIST</name>
<dbReference type="Gene3D" id="3.30.110.190">
    <property type="match status" value="1"/>
</dbReference>
<dbReference type="EMBL" id="JAARXI010000001">
    <property type="protein sequence ID" value="MBC2115154.1"/>
    <property type="molecule type" value="Genomic_DNA"/>
</dbReference>
<evidence type="ECO:0000313" key="1">
    <source>
        <dbReference type="EMBL" id="MBC2115154.1"/>
    </source>
</evidence>
<organism evidence="1 2">
    <name type="scientific">Listeria booriae</name>
    <dbReference type="NCBI Taxonomy" id="1552123"/>
    <lineage>
        <taxon>Bacteria</taxon>
        <taxon>Bacillati</taxon>
        <taxon>Bacillota</taxon>
        <taxon>Bacilli</taxon>
        <taxon>Bacillales</taxon>
        <taxon>Listeriaceae</taxon>
        <taxon>Listeria</taxon>
    </lineage>
</organism>
<dbReference type="RefSeq" id="WP_185534834.1">
    <property type="nucleotide sequence ID" value="NZ_JAARXI010000001.1"/>
</dbReference>
<protein>
    <submittedName>
        <fullName evidence="1">DUF4393 domain-containing protein</fullName>
    </submittedName>
</protein>
<dbReference type="Pfam" id="PF14337">
    <property type="entry name" value="Abi_alpha"/>
    <property type="match status" value="1"/>
</dbReference>
<reference evidence="1 2" key="1">
    <citation type="submission" date="2020-03" db="EMBL/GenBank/DDBJ databases">
        <title>Soil Listeria distribution.</title>
        <authorList>
            <person name="Liao J."/>
            <person name="Wiedmann M."/>
        </authorList>
    </citation>
    <scope>NUCLEOTIDE SEQUENCE [LARGE SCALE GENOMIC DNA]</scope>
    <source>
        <strain evidence="1 2">FSL L7-0360</strain>
    </source>
</reference>
<proteinExistence type="predicted"/>
<comment type="caution">
    <text evidence="1">The sequence shown here is derived from an EMBL/GenBank/DDBJ whole genome shotgun (WGS) entry which is preliminary data.</text>
</comment>
<sequence>MSDKNQNGININVDALPESTKEALLTPSAVPLGKAIGGIISFSLSPLIKLQILTEAKLAAYEDKVQQKFTAIPEENRDSEKIGLVLKTMEDSRYQLDNELLQEFFANLLAQTVDDRHNHDIHPSFSAILRDLSPQDAELLTFLSAGGALPLIQVHTTAGSNNTTVILEENILCLPNEKVFTTEFGLSISSLERLGLIKIDTTKSVALLSEDVYATFENTEFFQKIMDRFPYEQKISGEIVNFKKPHTKKGRIVTTALGTKLLYTVIPSTKI</sequence>
<dbReference type="InterPro" id="IPR025506">
    <property type="entry name" value="Abi_alpha"/>
</dbReference>
<gene>
    <name evidence="1" type="ORF">HCB06_00845</name>
</gene>
<dbReference type="Proteomes" id="UP000529446">
    <property type="component" value="Unassembled WGS sequence"/>
</dbReference>